<dbReference type="Gene3D" id="1.20.58.2190">
    <property type="match status" value="1"/>
</dbReference>
<dbReference type="InterPro" id="IPR018997">
    <property type="entry name" value="PUB_domain"/>
</dbReference>
<comment type="caution">
    <text evidence="2">The sequence shown here is derived from an EMBL/GenBank/DDBJ whole genome shotgun (WGS) entry which is preliminary data.</text>
</comment>
<accession>A0AA47MRN8</accession>
<dbReference type="Proteomes" id="UP001174136">
    <property type="component" value="Unassembled WGS sequence"/>
</dbReference>
<dbReference type="SUPFAM" id="SSF143503">
    <property type="entry name" value="PUG domain-like"/>
    <property type="match status" value="1"/>
</dbReference>
<sequence length="183" mass="19899">MTAAAEELRELRQRVGSELTSVGSGPQVKAGVRSMARLPLPLTAKYRSIDAEALVRCNTTGDSRAQVMERMGGLAKALNILEKYGCNLTNPSKPRYWRSVKHNNPVFQSTVDGMQGGRGILNLYGYTTQNIDGLSFPDDVAQPDINNVAAVTVEVMCLCLEVNMLIKCLLPPMGVTCVAPFPR</sequence>
<dbReference type="GO" id="GO:0036435">
    <property type="term" value="F:K48-linked polyubiquitin modification-dependent protein binding"/>
    <property type="evidence" value="ECO:0007669"/>
    <property type="project" value="TreeGrafter"/>
</dbReference>
<dbReference type="AlphaFoldDB" id="A0AA47MRN8"/>
<dbReference type="GO" id="GO:0097039">
    <property type="term" value="P:protein linear polyubiquitination"/>
    <property type="evidence" value="ECO:0007669"/>
    <property type="project" value="TreeGrafter"/>
</dbReference>
<gene>
    <name evidence="2" type="primary">RNF31_2</name>
    <name evidence="2" type="ORF">N1851_016573</name>
</gene>
<protein>
    <submittedName>
        <fullName evidence="2">E3 ubiquitin-protein ligase RNF31</fullName>
    </submittedName>
</protein>
<dbReference type="Pfam" id="PF09409">
    <property type="entry name" value="PUB"/>
    <property type="match status" value="1"/>
</dbReference>
<name>A0AA47MRN8_MERPO</name>
<evidence type="ECO:0000313" key="3">
    <source>
        <dbReference type="Proteomes" id="UP001174136"/>
    </source>
</evidence>
<reference evidence="2" key="1">
    <citation type="journal article" date="2023" name="Front. Mar. Sci.">
        <title>A new Merluccius polli reference genome to investigate the effects of global change in West African waters.</title>
        <authorList>
            <person name="Mateo J.L."/>
            <person name="Blanco-Fernandez C."/>
            <person name="Garcia-Vazquez E."/>
            <person name="Machado-Schiaffino G."/>
        </authorList>
    </citation>
    <scope>NUCLEOTIDE SEQUENCE</scope>
    <source>
        <strain evidence="2">C29</strain>
        <tissue evidence="2">Fin</tissue>
    </source>
</reference>
<feature type="domain" description="PUB" evidence="1">
    <location>
        <begin position="75"/>
        <end position="147"/>
    </location>
</feature>
<dbReference type="GO" id="GO:0071797">
    <property type="term" value="C:LUBAC complex"/>
    <property type="evidence" value="ECO:0007669"/>
    <property type="project" value="InterPro"/>
</dbReference>
<dbReference type="PANTHER" id="PTHR16004:SF5">
    <property type="entry name" value="E3 UBIQUITIN-PROTEIN LIGASE RNF31"/>
    <property type="match status" value="1"/>
</dbReference>
<proteinExistence type="predicted"/>
<organism evidence="2 3">
    <name type="scientific">Merluccius polli</name>
    <name type="common">Benguela hake</name>
    <name type="synonym">Merluccius cadenati</name>
    <dbReference type="NCBI Taxonomy" id="89951"/>
    <lineage>
        <taxon>Eukaryota</taxon>
        <taxon>Metazoa</taxon>
        <taxon>Chordata</taxon>
        <taxon>Craniata</taxon>
        <taxon>Vertebrata</taxon>
        <taxon>Euteleostomi</taxon>
        <taxon>Actinopterygii</taxon>
        <taxon>Neopterygii</taxon>
        <taxon>Teleostei</taxon>
        <taxon>Neoteleostei</taxon>
        <taxon>Acanthomorphata</taxon>
        <taxon>Zeiogadaria</taxon>
        <taxon>Gadariae</taxon>
        <taxon>Gadiformes</taxon>
        <taxon>Gadoidei</taxon>
        <taxon>Merlucciidae</taxon>
        <taxon>Merluccius</taxon>
    </lineage>
</organism>
<dbReference type="PANTHER" id="PTHR16004">
    <property type="entry name" value="RING FINGER PROTEIN 31-RELATED"/>
    <property type="match status" value="1"/>
</dbReference>
<evidence type="ECO:0000259" key="1">
    <source>
        <dbReference type="Pfam" id="PF09409"/>
    </source>
</evidence>
<dbReference type="EMBL" id="JAOPHQ010002954">
    <property type="protein sequence ID" value="KAK0144857.1"/>
    <property type="molecule type" value="Genomic_DNA"/>
</dbReference>
<dbReference type="InterPro" id="IPR036339">
    <property type="entry name" value="PUB-like_dom_sf"/>
</dbReference>
<dbReference type="GO" id="GO:0061630">
    <property type="term" value="F:ubiquitin protein ligase activity"/>
    <property type="evidence" value="ECO:0007669"/>
    <property type="project" value="TreeGrafter"/>
</dbReference>
<evidence type="ECO:0000313" key="2">
    <source>
        <dbReference type="EMBL" id="KAK0144857.1"/>
    </source>
</evidence>
<dbReference type="GO" id="GO:1990450">
    <property type="term" value="F:linear polyubiquitin binding"/>
    <property type="evidence" value="ECO:0007669"/>
    <property type="project" value="TreeGrafter"/>
</dbReference>
<dbReference type="GO" id="GO:0070530">
    <property type="term" value="F:K63-linked polyubiquitin modification-dependent protein binding"/>
    <property type="evidence" value="ECO:0007669"/>
    <property type="project" value="TreeGrafter"/>
</dbReference>
<dbReference type="InterPro" id="IPR026254">
    <property type="entry name" value="RNF31-like"/>
</dbReference>
<keyword evidence="3" id="KW-1185">Reference proteome</keyword>